<accession>A0A225UJQ8</accession>
<reference evidence="3" key="1">
    <citation type="submission" date="2017-03" db="EMBL/GenBank/DDBJ databases">
        <title>Phytopthora megakarya and P. palmivora, two closely related causual agents of cacao black pod achieved similar genome size and gene model numbers by different mechanisms.</title>
        <authorList>
            <person name="Ali S."/>
            <person name="Shao J."/>
            <person name="Larry D.J."/>
            <person name="Kronmiller B."/>
            <person name="Shen D."/>
            <person name="Strem M.D."/>
            <person name="Melnick R.L."/>
            <person name="Guiltinan M.J."/>
            <person name="Tyler B.M."/>
            <person name="Meinhardt L.W."/>
            <person name="Bailey B.A."/>
        </authorList>
    </citation>
    <scope>NUCLEOTIDE SEQUENCE [LARGE SCALE GENOMIC DNA]</scope>
    <source>
        <strain evidence="3">zdho120</strain>
    </source>
</reference>
<evidence type="ECO:0000256" key="1">
    <source>
        <dbReference type="SAM" id="MobiDB-lite"/>
    </source>
</evidence>
<feature type="compositionally biased region" description="Low complexity" evidence="1">
    <location>
        <begin position="29"/>
        <end position="39"/>
    </location>
</feature>
<comment type="caution">
    <text evidence="2">The sequence shown here is derived from an EMBL/GenBank/DDBJ whole genome shotgun (WGS) entry which is preliminary data.</text>
</comment>
<organism evidence="2 3">
    <name type="scientific">Phytophthora megakarya</name>
    <dbReference type="NCBI Taxonomy" id="4795"/>
    <lineage>
        <taxon>Eukaryota</taxon>
        <taxon>Sar</taxon>
        <taxon>Stramenopiles</taxon>
        <taxon>Oomycota</taxon>
        <taxon>Peronosporomycetes</taxon>
        <taxon>Peronosporales</taxon>
        <taxon>Peronosporaceae</taxon>
        <taxon>Phytophthora</taxon>
    </lineage>
</organism>
<sequence length="142" mass="15564">MVFSTTDEDNNQHLVVGSTSNAGLQAPLGTTTPPGSSVTSSILRAPQPIFAVVAAPLITSTSREALLEWLKLRKAYEEATRERNGKEDYRSVLKGVRSSFDADLLNTLCEASWGVEKDELTDEFLIEKIHAITDNYQNQAPP</sequence>
<gene>
    <name evidence="2" type="ORF">PHMEG_00037474</name>
</gene>
<feature type="region of interest" description="Disordered" evidence="1">
    <location>
        <begin position="19"/>
        <end position="39"/>
    </location>
</feature>
<evidence type="ECO:0000313" key="2">
    <source>
        <dbReference type="EMBL" id="OWY93213.1"/>
    </source>
</evidence>
<dbReference type="Proteomes" id="UP000198211">
    <property type="component" value="Unassembled WGS sequence"/>
</dbReference>
<keyword evidence="3" id="KW-1185">Reference proteome</keyword>
<name>A0A225UJQ8_9STRA</name>
<proteinExistence type="predicted"/>
<dbReference type="OrthoDB" id="128379at2759"/>
<evidence type="ECO:0000313" key="3">
    <source>
        <dbReference type="Proteomes" id="UP000198211"/>
    </source>
</evidence>
<protein>
    <submittedName>
        <fullName evidence="2">Cleavage induced protein</fullName>
    </submittedName>
</protein>
<dbReference type="AlphaFoldDB" id="A0A225UJQ8"/>
<dbReference type="EMBL" id="NBNE01016498">
    <property type="protein sequence ID" value="OWY93213.1"/>
    <property type="molecule type" value="Genomic_DNA"/>
</dbReference>